<gene>
    <name evidence="1" type="ORF">E3T55_01290</name>
</gene>
<dbReference type="Proteomes" id="UP000297447">
    <property type="component" value="Unassembled WGS sequence"/>
</dbReference>
<evidence type="ECO:0000313" key="2">
    <source>
        <dbReference type="Proteomes" id="UP000297447"/>
    </source>
</evidence>
<evidence type="ECO:0000313" key="1">
    <source>
        <dbReference type="EMBL" id="TFD55418.1"/>
    </source>
</evidence>
<protein>
    <submittedName>
        <fullName evidence="1">Uncharacterized protein</fullName>
    </submittedName>
</protein>
<dbReference type="EMBL" id="SOHE01000008">
    <property type="protein sequence ID" value="TFD55418.1"/>
    <property type="molecule type" value="Genomic_DNA"/>
</dbReference>
<feature type="non-terminal residue" evidence="1">
    <location>
        <position position="131"/>
    </location>
</feature>
<sequence>MVQVVGFVEAAKGNDKTSTADAEEKRQEDLAKKILADDPARWLIVDDLTIPLADRATKSKKPGPGLVEIRVDVFVLACMAGDPCDPAFTAVTVITPGTPAVRISDLISFTPTAPTQQMQPNGWMVRGLATN</sequence>
<proteinExistence type="predicted"/>
<dbReference type="AlphaFoldDB" id="A0A4R9ABE1"/>
<organism evidence="1 2">
    <name type="scientific">Cryobacterium frigoriphilum</name>
    <dbReference type="NCBI Taxonomy" id="1259150"/>
    <lineage>
        <taxon>Bacteria</taxon>
        <taxon>Bacillati</taxon>
        <taxon>Actinomycetota</taxon>
        <taxon>Actinomycetes</taxon>
        <taxon>Micrococcales</taxon>
        <taxon>Microbacteriaceae</taxon>
        <taxon>Cryobacterium</taxon>
    </lineage>
</organism>
<reference evidence="1 2" key="1">
    <citation type="submission" date="2019-03" db="EMBL/GenBank/DDBJ databases">
        <title>Genomics of glacier-inhabiting Cryobacterium strains.</title>
        <authorList>
            <person name="Liu Q."/>
            <person name="Xin Y.-H."/>
        </authorList>
    </citation>
    <scope>NUCLEOTIDE SEQUENCE [LARGE SCALE GENOMIC DNA]</scope>
    <source>
        <strain evidence="1 2">Hh14</strain>
    </source>
</reference>
<accession>A0A4R9ABE1</accession>
<comment type="caution">
    <text evidence="1">The sequence shown here is derived from an EMBL/GenBank/DDBJ whole genome shotgun (WGS) entry which is preliminary data.</text>
</comment>
<name>A0A4R9ABE1_9MICO</name>
<dbReference type="RefSeq" id="WP_206751380.1">
    <property type="nucleotide sequence ID" value="NZ_SOHE01000008.1"/>
</dbReference>
<keyword evidence="2" id="KW-1185">Reference proteome</keyword>